<organism evidence="1 2">
    <name type="scientific">Inquilinus ginsengisoli</name>
    <dbReference type="NCBI Taxonomy" id="363840"/>
    <lineage>
        <taxon>Bacteria</taxon>
        <taxon>Pseudomonadati</taxon>
        <taxon>Pseudomonadota</taxon>
        <taxon>Alphaproteobacteria</taxon>
        <taxon>Rhodospirillales</taxon>
        <taxon>Rhodospirillaceae</taxon>
        <taxon>Inquilinus</taxon>
    </lineage>
</organism>
<name>A0ABU1JHM9_9PROT</name>
<dbReference type="EMBL" id="JAVDPW010000001">
    <property type="protein sequence ID" value="MDR6288088.1"/>
    <property type="molecule type" value="Genomic_DNA"/>
</dbReference>
<accession>A0ABU1JHM9</accession>
<keyword evidence="2" id="KW-1185">Reference proteome</keyword>
<dbReference type="RefSeq" id="WP_309792038.1">
    <property type="nucleotide sequence ID" value="NZ_JAVDPW010000001.1"/>
</dbReference>
<evidence type="ECO:0000313" key="2">
    <source>
        <dbReference type="Proteomes" id="UP001262410"/>
    </source>
</evidence>
<reference evidence="1 2" key="1">
    <citation type="submission" date="2023-07" db="EMBL/GenBank/DDBJ databases">
        <title>Sorghum-associated microbial communities from plants grown in Nebraska, USA.</title>
        <authorList>
            <person name="Schachtman D."/>
        </authorList>
    </citation>
    <scope>NUCLEOTIDE SEQUENCE [LARGE SCALE GENOMIC DNA]</scope>
    <source>
        <strain evidence="1 2">584</strain>
    </source>
</reference>
<evidence type="ECO:0000313" key="1">
    <source>
        <dbReference type="EMBL" id="MDR6288088.1"/>
    </source>
</evidence>
<comment type="caution">
    <text evidence="1">The sequence shown here is derived from an EMBL/GenBank/DDBJ whole genome shotgun (WGS) entry which is preliminary data.</text>
</comment>
<proteinExistence type="predicted"/>
<gene>
    <name evidence="1" type="ORF">E9232_000587</name>
</gene>
<protein>
    <submittedName>
        <fullName evidence="1">Uncharacterized protein</fullName>
    </submittedName>
</protein>
<dbReference type="Proteomes" id="UP001262410">
    <property type="component" value="Unassembled WGS sequence"/>
</dbReference>
<sequence>MKKPKPPMAGPKRRDPFALVARRLGHRIVRSDKVYSRKDKHRSPRSPDGGFAVFGVTQVTSCVGRAA</sequence>